<name>A0AAV8H777_9POAL</name>
<dbReference type="InterPro" id="IPR026960">
    <property type="entry name" value="RVT-Znf"/>
</dbReference>
<feature type="domain" description="RNase H type-1" evidence="1">
    <location>
        <begin position="394"/>
        <end position="485"/>
    </location>
</feature>
<keyword evidence="4" id="KW-1185">Reference proteome</keyword>
<dbReference type="InterPro" id="IPR044730">
    <property type="entry name" value="RNase_H-like_dom_plant"/>
</dbReference>
<gene>
    <name evidence="3" type="ORF">LUZ62_024366</name>
</gene>
<dbReference type="SUPFAM" id="SSF53098">
    <property type="entry name" value="Ribonuclease H-like"/>
    <property type="match status" value="1"/>
</dbReference>
<dbReference type="InterPro" id="IPR036397">
    <property type="entry name" value="RNaseH_sf"/>
</dbReference>
<evidence type="ECO:0000313" key="3">
    <source>
        <dbReference type="EMBL" id="KAJ4811800.1"/>
    </source>
</evidence>
<evidence type="ECO:0000259" key="2">
    <source>
        <dbReference type="Pfam" id="PF13966"/>
    </source>
</evidence>
<evidence type="ECO:0000313" key="4">
    <source>
        <dbReference type="Proteomes" id="UP001140206"/>
    </source>
</evidence>
<dbReference type="Pfam" id="PF13966">
    <property type="entry name" value="zf-RVT"/>
    <property type="match status" value="1"/>
</dbReference>
<dbReference type="InterPro" id="IPR012337">
    <property type="entry name" value="RNaseH-like_sf"/>
</dbReference>
<dbReference type="Proteomes" id="UP001140206">
    <property type="component" value="Chromosome 1"/>
</dbReference>
<dbReference type="CDD" id="cd06222">
    <property type="entry name" value="RNase_H_like"/>
    <property type="match status" value="1"/>
</dbReference>
<comment type="caution">
    <text evidence="3">The sequence shown here is derived from an EMBL/GenBank/DDBJ whole genome shotgun (WGS) entry which is preliminary data.</text>
</comment>
<accession>A0AAV8H777</accession>
<protein>
    <submittedName>
        <fullName evidence="3">Ribonuclease H-like superfamily protein</fullName>
    </submittedName>
</protein>
<dbReference type="Gene3D" id="3.30.420.10">
    <property type="entry name" value="Ribonuclease H-like superfamily/Ribonuclease H"/>
    <property type="match status" value="1"/>
</dbReference>
<organism evidence="3 4">
    <name type="scientific">Rhynchospora pubera</name>
    <dbReference type="NCBI Taxonomy" id="906938"/>
    <lineage>
        <taxon>Eukaryota</taxon>
        <taxon>Viridiplantae</taxon>
        <taxon>Streptophyta</taxon>
        <taxon>Embryophyta</taxon>
        <taxon>Tracheophyta</taxon>
        <taxon>Spermatophyta</taxon>
        <taxon>Magnoliopsida</taxon>
        <taxon>Liliopsida</taxon>
        <taxon>Poales</taxon>
        <taxon>Cyperaceae</taxon>
        <taxon>Cyperoideae</taxon>
        <taxon>Rhynchosporeae</taxon>
        <taxon>Rhynchospora</taxon>
    </lineage>
</organism>
<dbReference type="AlphaFoldDB" id="A0AAV8H777"/>
<feature type="domain" description="Reverse transcriptase zinc-binding" evidence="2">
    <location>
        <begin position="192"/>
        <end position="261"/>
    </location>
</feature>
<reference evidence="3" key="1">
    <citation type="submission" date="2022-08" db="EMBL/GenBank/DDBJ databases">
        <authorList>
            <person name="Marques A."/>
        </authorList>
    </citation>
    <scope>NUCLEOTIDE SEQUENCE</scope>
    <source>
        <strain evidence="3">RhyPub2mFocal</strain>
        <tissue evidence="3">Leaves</tissue>
    </source>
</reference>
<dbReference type="GO" id="GO:0004523">
    <property type="term" value="F:RNA-DNA hybrid ribonuclease activity"/>
    <property type="evidence" value="ECO:0007669"/>
    <property type="project" value="InterPro"/>
</dbReference>
<dbReference type="InterPro" id="IPR002156">
    <property type="entry name" value="RNaseH_domain"/>
</dbReference>
<dbReference type="GO" id="GO:0003676">
    <property type="term" value="F:nucleic acid binding"/>
    <property type="evidence" value="ECO:0007669"/>
    <property type="project" value="InterPro"/>
</dbReference>
<dbReference type="Pfam" id="PF13456">
    <property type="entry name" value="RVT_3"/>
    <property type="match status" value="1"/>
</dbReference>
<dbReference type="EMBL" id="JAMFTS010000001">
    <property type="protein sequence ID" value="KAJ4811800.1"/>
    <property type="molecule type" value="Genomic_DNA"/>
</dbReference>
<sequence length="504" mass="57194">MGRDEGGLGLRKVQIINGAMMLKILWKLASREFEDAPWVKLLRAKYLANRTLWLSGVPRNCTKLWRAILQQRQVLKPHVKWQVGRGDKCMVFGEPWHELWNVLVPLNVRQRSMWLQELTDSDGRNWSHNSLADSLGVAVGILITTVYPHPPMELSARSDRLLFTLADSGKFNFKEAIRLLQGAGPKLSHEMSVVLKVIWRCPGLLPRIRLFLWKLLNDALPLKGTCASRLRQQIPTCQVCEEGPDLALHALFHCPFAETYWFGAHPSLRVYNLPPDILGLLYIVCQSMQGSLFVHFANNLWALWKSRCSHIYEGSPLSAGSVSKQAATYNGWSRLVSSMTIPKPLNFLWNRAEHDATVGFSCYVDGSFSLPNSGGWAYTMFSNGLLQQYELGSGNAYSGFGTEIKAMHMAVRAAMQLGVHNGIFFTDCWQLQQILEGRLNLDSVPWQDFHDAVDLIHSFRLQTGYSCSFVPRENNLESHQLANYARLNRISYMNATYPSFIFVM</sequence>
<evidence type="ECO:0000259" key="1">
    <source>
        <dbReference type="Pfam" id="PF13456"/>
    </source>
</evidence>
<proteinExistence type="predicted"/>